<dbReference type="NCBIfam" id="TIGR01236">
    <property type="entry name" value="D1pyr5carbox1"/>
    <property type="match status" value="1"/>
</dbReference>
<dbReference type="InterPro" id="IPR005931">
    <property type="entry name" value="P5CDH/ALDH4A1"/>
</dbReference>
<sequence length="575" mass="64631">MNFFKPHIFKTLKSFRQHQKIIIRHYVQVFDLDHKFKEFEVKNEPVRAYAKGSKEREELDEEIQKLSNTETCIPIVIGDQEITTRDYGYQLVPHCHSHKLAKYYKADSKTIQRAICAALDKQVEWDRMPVSDRIDIFLKAADLLAGKYRTQLVAATMLGQSKTPYEAEIDAGCELPDFMRFHAYFLNDILKYRPISIEGVTRNSNRLRGLDGFVAAISPFNFTAIAGNLAYTPALCGNTVLWKPSHQAVLSNYIIFRAMTEAGVPRGVVNFIPSEGSLFGDRTTACACLGAINFTGSNEVFRHLWGQVGKNITKLNTFPRLLGECGGKNFHFVHPSANMCNVLATTIKSAFEYSGQKCSACSRLYVPECMWSELKSELVRETNSLITGDVQDPNTFTGAVVDKLAYDKIVKAIQSAKINKKMEIIAGGDYNDHVGYFVCPTVIETKDPLDRLMKEEIFGPVLMVYVYKDSEVKKTLELVRTTVPYALTGSIFAEDEKFICEALFELKYAAGNMYLNSKSTGAVVGQQPFGGGKLSGTNDKPGGPHYVLRFLSMQALKQDLILDTKLHRPEEKRKC</sequence>
<evidence type="ECO:0000256" key="4">
    <source>
        <dbReference type="ARBA" id="ARBA00023027"/>
    </source>
</evidence>
<dbReference type="Pfam" id="PF00171">
    <property type="entry name" value="Aldedh"/>
    <property type="match status" value="1"/>
</dbReference>
<dbReference type="InterPro" id="IPR016162">
    <property type="entry name" value="Ald_DH_N"/>
</dbReference>
<dbReference type="GO" id="GO:0003842">
    <property type="term" value="F:L-glutamate gamma-semialdehyde dehydrogenase activity"/>
    <property type="evidence" value="ECO:0007669"/>
    <property type="project" value="UniProtKB-UniRule"/>
</dbReference>
<comment type="catalytic activity">
    <reaction evidence="6 7">
        <text>L-glutamate 5-semialdehyde + NAD(+) + H2O = L-glutamate + NADH + 2 H(+)</text>
        <dbReference type="Rhea" id="RHEA:30235"/>
        <dbReference type="ChEBI" id="CHEBI:15377"/>
        <dbReference type="ChEBI" id="CHEBI:15378"/>
        <dbReference type="ChEBI" id="CHEBI:29985"/>
        <dbReference type="ChEBI" id="CHEBI:57540"/>
        <dbReference type="ChEBI" id="CHEBI:57945"/>
        <dbReference type="ChEBI" id="CHEBI:58066"/>
        <dbReference type="EC" id="1.2.1.88"/>
    </reaction>
</comment>
<dbReference type="PROSITE" id="PS00070">
    <property type="entry name" value="ALDEHYDE_DEHYDR_CYS"/>
    <property type="match status" value="1"/>
</dbReference>
<dbReference type="GO" id="GO:0005759">
    <property type="term" value="C:mitochondrial matrix"/>
    <property type="evidence" value="ECO:0007669"/>
    <property type="project" value="TreeGrafter"/>
</dbReference>
<dbReference type="UniPathway" id="UPA00261">
    <property type="reaction ID" value="UER00374"/>
</dbReference>
<evidence type="ECO:0000256" key="5">
    <source>
        <dbReference type="ARBA" id="ARBA00023062"/>
    </source>
</evidence>
<dbReference type="PANTHER" id="PTHR42862:SF1">
    <property type="entry name" value="DELTA-1-PYRROLINE-5-CARBOXYLATE DEHYDROGENASE 2, ISOFORM A-RELATED"/>
    <property type="match status" value="1"/>
</dbReference>
<feature type="domain" description="Aldehyde dehydrogenase" evidence="9">
    <location>
        <begin position="94"/>
        <end position="554"/>
    </location>
</feature>
<evidence type="ECO:0000256" key="8">
    <source>
        <dbReference type="RuleBase" id="RU366030"/>
    </source>
</evidence>
<dbReference type="InterPro" id="IPR016160">
    <property type="entry name" value="Ald_DH_CS_CYS"/>
</dbReference>
<dbReference type="SUPFAM" id="SSF53720">
    <property type="entry name" value="ALDH-like"/>
    <property type="match status" value="1"/>
</dbReference>
<dbReference type="InterPro" id="IPR050485">
    <property type="entry name" value="Proline_metab_enzyme"/>
</dbReference>
<keyword evidence="3 7" id="KW-0560">Oxidoreductase</keyword>
<evidence type="ECO:0000259" key="9">
    <source>
        <dbReference type="Pfam" id="PF00171"/>
    </source>
</evidence>
<dbReference type="GO" id="GO:0010133">
    <property type="term" value="P:L-proline catabolic process to L-glutamate"/>
    <property type="evidence" value="ECO:0007669"/>
    <property type="project" value="UniProtKB-UniRule"/>
</dbReference>
<dbReference type="InParanoid" id="A0A7R8UHV8"/>
<evidence type="ECO:0000313" key="10">
    <source>
        <dbReference type="EMBL" id="CAD7081152.1"/>
    </source>
</evidence>
<dbReference type="Gene3D" id="3.40.309.10">
    <property type="entry name" value="Aldehyde Dehydrogenase, Chain A, domain 2"/>
    <property type="match status" value="1"/>
</dbReference>
<organism evidence="10 11">
    <name type="scientific">Hermetia illucens</name>
    <name type="common">Black soldier fly</name>
    <dbReference type="NCBI Taxonomy" id="343691"/>
    <lineage>
        <taxon>Eukaryota</taxon>
        <taxon>Metazoa</taxon>
        <taxon>Ecdysozoa</taxon>
        <taxon>Arthropoda</taxon>
        <taxon>Hexapoda</taxon>
        <taxon>Insecta</taxon>
        <taxon>Pterygota</taxon>
        <taxon>Neoptera</taxon>
        <taxon>Endopterygota</taxon>
        <taxon>Diptera</taxon>
        <taxon>Brachycera</taxon>
        <taxon>Stratiomyomorpha</taxon>
        <taxon>Stratiomyidae</taxon>
        <taxon>Hermetiinae</taxon>
        <taxon>Hermetia</taxon>
    </lineage>
</organism>
<dbReference type="PANTHER" id="PTHR42862">
    <property type="entry name" value="DELTA-1-PYRROLINE-5-CARBOXYLATE DEHYDROGENASE 1, ISOFORM A-RELATED"/>
    <property type="match status" value="1"/>
</dbReference>
<dbReference type="Gene3D" id="3.40.605.10">
    <property type="entry name" value="Aldehyde Dehydrogenase, Chain A, domain 1"/>
    <property type="match status" value="1"/>
</dbReference>
<accession>A0A7R8UHV8</accession>
<keyword evidence="5 7" id="KW-0642">Proline metabolism</keyword>
<keyword evidence="11" id="KW-1185">Reference proteome</keyword>
<comment type="pathway">
    <text evidence="1 7">Amino-acid degradation; L-proline degradation into L-glutamate; L-glutamate from L-proline: step 2/2.</text>
</comment>
<evidence type="ECO:0000256" key="3">
    <source>
        <dbReference type="ARBA" id="ARBA00023002"/>
    </source>
</evidence>
<evidence type="ECO:0000256" key="1">
    <source>
        <dbReference type="ARBA" id="ARBA00004786"/>
    </source>
</evidence>
<evidence type="ECO:0000256" key="6">
    <source>
        <dbReference type="ARBA" id="ARBA00048142"/>
    </source>
</evidence>
<gene>
    <name evidence="10" type="ORF">HERILL_LOCUS4273</name>
</gene>
<comment type="similarity">
    <text evidence="2 7">Belongs to the aldehyde dehydrogenase family.</text>
</comment>
<evidence type="ECO:0000256" key="7">
    <source>
        <dbReference type="RuleBase" id="RU366016"/>
    </source>
</evidence>
<dbReference type="FunFam" id="3.40.309.10:FF:000005">
    <property type="entry name" value="1-pyrroline-5-carboxylate dehydrogenase 1"/>
    <property type="match status" value="1"/>
</dbReference>
<dbReference type="OrthoDB" id="5322683at2759"/>
<dbReference type="Proteomes" id="UP000594454">
    <property type="component" value="Chromosome 2"/>
</dbReference>
<dbReference type="EMBL" id="LR899010">
    <property type="protein sequence ID" value="CAD7081152.1"/>
    <property type="molecule type" value="Genomic_DNA"/>
</dbReference>
<name>A0A7R8UHV8_HERIL</name>
<keyword evidence="4 7" id="KW-0520">NAD</keyword>
<dbReference type="FunFam" id="3.40.605.10:FF:000006">
    <property type="entry name" value="1-pyrroline-5-carboxylate dehydrogenase"/>
    <property type="match status" value="1"/>
</dbReference>
<dbReference type="InterPro" id="IPR015590">
    <property type="entry name" value="Aldehyde_DH_dom"/>
</dbReference>
<reference evidence="10 11" key="1">
    <citation type="submission" date="2020-11" db="EMBL/GenBank/DDBJ databases">
        <authorList>
            <person name="Wallbank WR R."/>
            <person name="Pardo Diaz C."/>
            <person name="Kozak K."/>
            <person name="Martin S."/>
            <person name="Jiggins C."/>
            <person name="Moest M."/>
            <person name="Warren A I."/>
            <person name="Generalovic N T."/>
            <person name="Byers J.R.P. K."/>
            <person name="Montejo-Kovacevich G."/>
            <person name="Yen C E."/>
        </authorList>
    </citation>
    <scope>NUCLEOTIDE SEQUENCE [LARGE SCALE GENOMIC DNA]</scope>
</reference>
<dbReference type="InterPro" id="IPR016161">
    <property type="entry name" value="Ald_DH/histidinol_DH"/>
</dbReference>
<dbReference type="EC" id="1.2.1.88" evidence="7"/>
<dbReference type="AlphaFoldDB" id="A0A7R8UHV8"/>
<evidence type="ECO:0000313" key="11">
    <source>
        <dbReference type="Proteomes" id="UP000594454"/>
    </source>
</evidence>
<evidence type="ECO:0000256" key="2">
    <source>
        <dbReference type="ARBA" id="ARBA00009986"/>
    </source>
</evidence>
<dbReference type="InterPro" id="IPR016163">
    <property type="entry name" value="Ald_DH_C"/>
</dbReference>
<proteinExistence type="inferred from homology"/>
<protein>
    <recommendedName>
        <fullName evidence="7 8">Multifunctional fusion protein</fullName>
    </recommendedName>
    <domain>
        <recommendedName>
            <fullName evidence="8">Delta-1-pyrroline-5-carboxylate dehydrogenase</fullName>
            <shortName evidence="8">P5C dehydrogenase</shortName>
        </recommendedName>
        <alternativeName>
            <fullName evidence="7">L-glutamate gamma-semialdehyde dehydrogenase</fullName>
        </alternativeName>
    </domain>
    <domain>
        <recommendedName>
            <fullName evidence="7">L-glutamate gamma-semialdehyde dehydrogenase</fullName>
            <ecNumber evidence="7">1.2.1.88</ecNumber>
        </recommendedName>
    </domain>
</protein>